<organism evidence="4 5">
    <name type="scientific">Erysiphe pulchra</name>
    <dbReference type="NCBI Taxonomy" id="225359"/>
    <lineage>
        <taxon>Eukaryota</taxon>
        <taxon>Fungi</taxon>
        <taxon>Dikarya</taxon>
        <taxon>Ascomycota</taxon>
        <taxon>Pezizomycotina</taxon>
        <taxon>Leotiomycetes</taxon>
        <taxon>Erysiphales</taxon>
        <taxon>Erysiphaceae</taxon>
        <taxon>Erysiphe</taxon>
    </lineage>
</organism>
<dbReference type="OrthoDB" id="3563554at2759"/>
<dbReference type="Gene3D" id="2.40.70.10">
    <property type="entry name" value="Acid Proteases"/>
    <property type="match status" value="1"/>
</dbReference>
<comment type="caution">
    <text evidence="4">The sequence shown here is derived from an EMBL/GenBank/DDBJ whole genome shotgun (WGS) entry which is preliminary data.</text>
</comment>
<keyword evidence="2" id="KW-0175">Coiled coil</keyword>
<feature type="domain" description="CCHC-type" evidence="3">
    <location>
        <begin position="365"/>
        <end position="378"/>
    </location>
</feature>
<dbReference type="InterPro" id="IPR000477">
    <property type="entry name" value="RT_dom"/>
</dbReference>
<reference evidence="4 5" key="1">
    <citation type="submission" date="2017-10" db="EMBL/GenBank/DDBJ databases">
        <title>Development of genomic resources for the powdery mildew, Erysiphe pulchra.</title>
        <authorList>
            <person name="Wadl P.A."/>
            <person name="Mack B.M."/>
            <person name="Moore G."/>
            <person name="Beltz S.B."/>
        </authorList>
    </citation>
    <scope>NUCLEOTIDE SEQUENCE [LARGE SCALE GENOMIC DNA]</scope>
    <source>
        <strain evidence="4">Cflorida</strain>
    </source>
</reference>
<feature type="coiled-coil region" evidence="2">
    <location>
        <begin position="26"/>
        <end position="67"/>
    </location>
</feature>
<dbReference type="InterPro" id="IPR036875">
    <property type="entry name" value="Znf_CCHC_sf"/>
</dbReference>
<dbReference type="GO" id="GO:0008270">
    <property type="term" value="F:zinc ion binding"/>
    <property type="evidence" value="ECO:0007669"/>
    <property type="project" value="UniProtKB-KW"/>
</dbReference>
<evidence type="ECO:0000313" key="5">
    <source>
        <dbReference type="Proteomes" id="UP000237438"/>
    </source>
</evidence>
<keyword evidence="5" id="KW-1185">Reference proteome</keyword>
<proteinExistence type="predicted"/>
<dbReference type="PROSITE" id="PS50158">
    <property type="entry name" value="ZF_CCHC"/>
    <property type="match status" value="1"/>
</dbReference>
<dbReference type="AlphaFoldDB" id="A0A2S4PJZ5"/>
<dbReference type="CDD" id="cd01647">
    <property type="entry name" value="RT_LTR"/>
    <property type="match status" value="1"/>
</dbReference>
<protein>
    <recommendedName>
        <fullName evidence="3">CCHC-type domain-containing protein</fullName>
    </recommendedName>
</protein>
<gene>
    <name evidence="4" type="ORF">EPUL_006356</name>
</gene>
<keyword evidence="1" id="KW-0863">Zinc-finger</keyword>
<evidence type="ECO:0000313" key="4">
    <source>
        <dbReference type="EMBL" id="POS82307.1"/>
    </source>
</evidence>
<dbReference type="Gene3D" id="3.10.10.10">
    <property type="entry name" value="HIV Type 1 Reverse Transcriptase, subunit A, domain 1"/>
    <property type="match status" value="1"/>
</dbReference>
<dbReference type="SUPFAM" id="SSF56672">
    <property type="entry name" value="DNA/RNA polymerases"/>
    <property type="match status" value="1"/>
</dbReference>
<dbReference type="GO" id="GO:0003676">
    <property type="term" value="F:nucleic acid binding"/>
    <property type="evidence" value="ECO:0007669"/>
    <property type="project" value="InterPro"/>
</dbReference>
<dbReference type="Pfam" id="PF00078">
    <property type="entry name" value="RVT_1"/>
    <property type="match status" value="1"/>
</dbReference>
<dbReference type="InterPro" id="IPR032567">
    <property type="entry name" value="RTL1-rel"/>
</dbReference>
<dbReference type="Proteomes" id="UP000237438">
    <property type="component" value="Unassembled WGS sequence"/>
</dbReference>
<evidence type="ECO:0000259" key="3">
    <source>
        <dbReference type="PROSITE" id="PS50158"/>
    </source>
</evidence>
<dbReference type="InterPro" id="IPR043502">
    <property type="entry name" value="DNA/RNA_pol_sf"/>
</dbReference>
<dbReference type="InterPro" id="IPR001878">
    <property type="entry name" value="Znf_CCHC"/>
</dbReference>
<dbReference type="CDD" id="cd00303">
    <property type="entry name" value="retropepsin_like"/>
    <property type="match status" value="1"/>
</dbReference>
<dbReference type="InterPro" id="IPR021109">
    <property type="entry name" value="Peptidase_aspartic_dom_sf"/>
</dbReference>
<dbReference type="SUPFAM" id="SSF57756">
    <property type="entry name" value="Retrovirus zinc finger-like domains"/>
    <property type="match status" value="1"/>
</dbReference>
<sequence>MTSISCAEELITCIDGASPENRHTILTELYNSGKKYQETARELENRLLELQQKFSDLKAVTHELRNELKIEKNNALEALQASAVDKYKLSEAERSNKTGSSTAISEIPRSELYRIDEKFTGENRSLYPAFRRQISIALAQNADRYVTLQSQISLIYQNLGIGPKSYPDRYLLSNGNFSFASLVEVWNVLDVSFRNPNEEEDARDALSRLRQGNKPFGTYLSEFQRLQNLSCITDDKTLIAYIRNGVSANLNLCIGQQQLIEKKYTFDEFIVLCKECVIRLDWMRPSIRGAQNPILPNLTPRGIYPTQPTAAVCARSTGPGVATGSNSVPLGDDPMILDRVDLSHIGPDGHLTSEERFRRFRLNLCMRCGKPGHVANKCNPHKKGKSINRVEIEEDRSYGNSNVSDLNPLVISSSFSSENLNALVLPCQINQNPRLIKTCVFIDSGGNGTGFIDTSFVQTYHLNTIPLTTPRTLRVVDGRKSSAGMITHVVNLTLTISHHIENIRLFVTKLNKYPIILGHEWLARHNPTINWNLNMLRFHSLYCTKSCLHTRTSSTLHKNADSTWINGLVGNTLASHLVVSPKSDINVKVIGMTPFNILANRKSSEVFALSIHSLDEVLAEKEKEELKVNLPDWLQHQASAFSKLESCVLPPHRNIDHKIVLKDGAQPPFGKLYGMTREELIALREWLHENLSKGFIRASSSSAASPVLFVKKPNGKLRLCMDYRALNEITIKNRYPIPLISETLDRLSKAQYFTKLDVIAAFNRIRIAEGDEWKTAFRTRYGLFESLVMPFGLTNAP</sequence>
<feature type="non-terminal residue" evidence="4">
    <location>
        <position position="797"/>
    </location>
</feature>
<dbReference type="STRING" id="225359.A0A2S4PJZ5"/>
<keyword evidence="1" id="KW-0862">Zinc</keyword>
<keyword evidence="1" id="KW-0479">Metal-binding</keyword>
<evidence type="ECO:0000256" key="2">
    <source>
        <dbReference type="SAM" id="Coils"/>
    </source>
</evidence>
<evidence type="ECO:0000256" key="1">
    <source>
        <dbReference type="PROSITE-ProRule" id="PRU00047"/>
    </source>
</evidence>
<dbReference type="PANTHER" id="PTHR15503">
    <property type="entry name" value="LDOC1 RELATED"/>
    <property type="match status" value="1"/>
</dbReference>
<accession>A0A2S4PJZ5</accession>
<dbReference type="PANTHER" id="PTHR15503:SF22">
    <property type="entry name" value="TRANSPOSON TY3-I GAG POLYPROTEIN"/>
    <property type="match status" value="1"/>
</dbReference>
<dbReference type="EMBL" id="PEDP01003211">
    <property type="protein sequence ID" value="POS82307.1"/>
    <property type="molecule type" value="Genomic_DNA"/>
</dbReference>
<name>A0A2S4PJZ5_9PEZI</name>